<reference evidence="1 2" key="1">
    <citation type="journal article" date="2014" name="Nature">
        <title>Sequential evolution of bacterial morphology by co-option of a developmental regulator.</title>
        <authorList>
            <person name="Jiang C."/>
            <person name="Brown P.J."/>
            <person name="Ducret A."/>
            <person name="Brun Y.V."/>
        </authorList>
    </citation>
    <scope>NUCLEOTIDE SEQUENCE [LARGE SCALE GENOMIC DNA]</scope>
    <source>
        <strain evidence="1 2">DSM 16100</strain>
    </source>
</reference>
<proteinExistence type="predicted"/>
<comment type="caution">
    <text evidence="1">The sequence shown here is derived from an EMBL/GenBank/DDBJ whole genome shotgun (WGS) entry which is preliminary data.</text>
</comment>
<evidence type="ECO:0000313" key="2">
    <source>
        <dbReference type="Proteomes" id="UP000017837"/>
    </source>
</evidence>
<gene>
    <name evidence="1" type="ORF">ABENE_12940</name>
</gene>
<dbReference type="STRING" id="1121022.GCA_000376105_03237"/>
<evidence type="ECO:0000313" key="1">
    <source>
        <dbReference type="EMBL" id="ESQ90279.1"/>
    </source>
</evidence>
<sequence>MAAPHIETGLYVGDVMHQRFAPKQHRLNYRIFQVLLDLDRLDDDLKQIKCLSRNRFNLFGFYDRDHGPDKAAAHTGTLKDRMIRLLAGHGLYVNSDRLFLLAMPRILGFVFNPISLYFVQASDGAMKAVVYEVNNTFGDRHSYVLPVRQSVSNQTHRPIHQAADKRLHVSPFMDMDMAYDFELIPPEDTFMLNIRLKQQTDGGSFRDMLFAGFTAKREALRDSALLRLFFAMPLMTLKVVWGIHWEAAILLFKGMRLRPKPPTEKSSASFKSITR</sequence>
<organism evidence="1 2">
    <name type="scientific">Asticcacaulis benevestitus DSM 16100 = ATCC BAA-896</name>
    <dbReference type="NCBI Taxonomy" id="1121022"/>
    <lineage>
        <taxon>Bacteria</taxon>
        <taxon>Pseudomonadati</taxon>
        <taxon>Pseudomonadota</taxon>
        <taxon>Alphaproteobacteria</taxon>
        <taxon>Caulobacterales</taxon>
        <taxon>Caulobacteraceae</taxon>
        <taxon>Asticcacaulis</taxon>
    </lineage>
</organism>
<dbReference type="Proteomes" id="UP000017837">
    <property type="component" value="Unassembled WGS sequence"/>
</dbReference>
<dbReference type="AlphaFoldDB" id="V4PSF0"/>
<dbReference type="PANTHER" id="PTHR33973:SF4">
    <property type="entry name" value="OS07G0153300 PROTEIN"/>
    <property type="match status" value="1"/>
</dbReference>
<name>V4PSF0_9CAUL</name>
<dbReference type="PANTHER" id="PTHR33973">
    <property type="entry name" value="OS07G0153300 PROTEIN"/>
    <property type="match status" value="1"/>
</dbReference>
<dbReference type="InterPro" id="IPR010775">
    <property type="entry name" value="DUF1365"/>
</dbReference>
<keyword evidence="2" id="KW-1185">Reference proteome</keyword>
<evidence type="ECO:0008006" key="3">
    <source>
        <dbReference type="Google" id="ProtNLM"/>
    </source>
</evidence>
<dbReference type="RefSeq" id="WP_018082909.1">
    <property type="nucleotide sequence ID" value="NZ_AQWM01000020.1"/>
</dbReference>
<dbReference type="EMBL" id="AWGB01000025">
    <property type="protein sequence ID" value="ESQ90279.1"/>
    <property type="molecule type" value="Genomic_DNA"/>
</dbReference>
<protein>
    <recommendedName>
        <fullName evidence="3">DUF1365 domain-containing protein</fullName>
    </recommendedName>
</protein>
<dbReference type="eggNOG" id="COG3496">
    <property type="taxonomic scope" value="Bacteria"/>
</dbReference>
<dbReference type="PATRIC" id="fig|1121022.4.peg.2626"/>
<dbReference type="Pfam" id="PF07103">
    <property type="entry name" value="DUF1365"/>
    <property type="match status" value="1"/>
</dbReference>
<accession>V4PSF0</accession>